<feature type="compositionally biased region" description="Polar residues" evidence="13">
    <location>
        <begin position="2050"/>
        <end position="2060"/>
    </location>
</feature>
<evidence type="ECO:0000256" key="7">
    <source>
        <dbReference type="ARBA" id="ARBA00022475"/>
    </source>
</evidence>
<evidence type="ECO:0000256" key="9">
    <source>
        <dbReference type="ARBA" id="ARBA00022658"/>
    </source>
</evidence>
<dbReference type="Gene3D" id="3.40.720.10">
    <property type="entry name" value="Alkaline Phosphatase, subunit A"/>
    <property type="match status" value="1"/>
</dbReference>
<dbReference type="EMBL" id="OB660916">
    <property type="protein sequence ID" value="CAD7226739.1"/>
    <property type="molecule type" value="Genomic_DNA"/>
</dbReference>
<evidence type="ECO:0000256" key="1">
    <source>
        <dbReference type="ARBA" id="ARBA00001913"/>
    </source>
</evidence>
<feature type="compositionally biased region" description="Polar residues" evidence="13">
    <location>
        <begin position="1531"/>
        <end position="1555"/>
    </location>
</feature>
<dbReference type="InterPro" id="IPR043153">
    <property type="entry name" value="DENN_C"/>
</dbReference>
<dbReference type="PANTHER" id="PTHR13008:SF7">
    <property type="entry name" value="MAP KINASE-ACTIVATING DEATH DOMAIN PROTEIN"/>
    <property type="match status" value="1"/>
</dbReference>
<dbReference type="SMART" id="SM00801">
    <property type="entry name" value="dDENN"/>
    <property type="match status" value="1"/>
</dbReference>
<dbReference type="SUPFAM" id="SSF53649">
    <property type="entry name" value="Alkaline phosphatase-like"/>
    <property type="match status" value="1"/>
</dbReference>
<feature type="region of interest" description="Disordered" evidence="13">
    <location>
        <begin position="1285"/>
        <end position="1322"/>
    </location>
</feature>
<sequence>MRCELLLTFLAISAVVPSSTSTPPNIIFILADDLGFNDVSFHGSTQFPTPNIDALAFTGKILNNYYVQPICTPSRSALMTGYYPIHTGMQHEVIYADNPYGLPLQYKLLPEYLRDLGYSTHAIGKWHLGFFRRTYLPMERGFESHFGQWTGNMSGLDMHLGELPSFGTVYKYITDVYSSAAEDIIGAHDVQQPLFLYVAHTAVHSAFEPNPLQAPPEVVEQFNYIEDEGRRYFAAMTWKLDESVGRIVEALRKRSMLENSIIVFSTDNGGPANGYNLNHASNWPLRGVKASSKFVPYKVKASSNVLYKVKASSKFVPYKVKASSNVLYKVKASSNVLYKVKASSKFVPYKVKASSNVLYKVKYQLWEGGVRGAGLIWSPLLQHAGVSQDMVHITDWLPTLYSAAGGDVSSLGPIDGVDQWATLAQGQPGRRAEVLLNIDDTNYALRIGKYKLVYDKSYPEFDDWWGPSGRENASSPVILPRHGGAKQQKNRKSLIKWILSSKFPLRSYEKFPSKIISSAAAPLKDCGRKPASSTCPQDRQPCLFNVEDDPCEYYNLADEKPEIMDELLRRLAEYNQTVVPPVNQPSDPAADPALWGGALRGGMTHSGVPVNTKSLCPRLIDYLAIVGVKNPSKDSSIQAPDLLRRYPLEDHKDFPFPNDVVYFCQPEGCVSVGPKRNIGRDSTSFVFCLTDKDTGELKEPEGCVSVGPKRNIGRDSTSFVFCLTDKDTGKVRFGVCLNFYRPVERLFPSNGNRGRGPSSKRDAWRKSLDKSSDSAFSSDHRSTVFPSDSDRDSHFETELSGVGRTLGTVVDSESGGSVPPSPKQQRKRQQRLRSHSLTSLCVLSHHPFLSSFRECLTILRRLIEASNENTSPKRIGASSSRQNSKDTIWSLLTGQSQESVPSYILHDVREIETWILRLLSAPVPVPGKTRIELDIITRSIREPLVFALPDHTRFSLVDFPLHLPLELLGVDTCLKVLTLVLLECKVVIQSRDYNALTMSVMAFVNLIYPLEYMFPVIPLLPTCMPNAETLLLAPTPFLIGIPTSFLLYKKNLRLPDDVWLVDLDTNKIYAPPKRDELPPLPEVEGSVLKHHLQQALASMTSVNPAAAGAEGQAGQLNASNPFVFGHDIDSVDIATRVAMVRFFNSPNLLSNFTEHTRTLRLYPRPVVAFQTHSFLRSRPQASPFLFCFAKTQAVEYLAEWCLTPTNVAFHRVHTGIFDPVQIGDKPKWYAQDLDVVRFQVWESGCSLEGALRARTEDIIPTGTSESFVFTHTIINCDMSPSITTASTLTTSTAGGTDTKKETESEKTEDGQPPRTHRPLKMTLSSGIDSKTVYKAPITLQLPDGRTVSPVESICGEPTSSDSDSVTTGDEDVSPMLNNDFKEQAERNSRKHEISKEAFPASVASQGVSGSSESVLSESGSVVTVRSAAHTLTKENTVSSLCSTDRDVTPSSSSVTQLPPEQPAPGPKPGEPPPIPPRPKLAMSLSHGAQSPSLSSLNSEPSTITQTPPLSPKTKPRTPGITSMGGFFARATSISGGSTESMPGSTGTSSPQKQNQTSLFHSFGSFEQLAHQAKEKMAEKMKERQGSQESLIAHVDKFTMQARKAAGELKESSAKAAVASRSTFDDLTHVSKNTFGDLTKHAKEVAKKRGLFKVPTSPIPDAQLMDPMMGGLPPPPSSPGIHPPGSPAPSLSRSESSGDGGGGPIDFSSTGKHLISSLTSEIDNLTAQTSSMFSDIFASAPQLNYKTKSKTPFGPFPTPGSSRKGMVEKTTLIRHTSPADKIREMEQLEARNAVVAENQAFLKEGIGWLKYNRVKKLMEDENLRNLVISRINQTLDKKIGPDDHIDDVCVQRGVWRGMLKLLQAMTSGLEHTYTDYNLGGAASAYQLCEMAHTHFWTRELEFQMDQSSSGHPYASSGASTPRGSHLTSPGIEESGMFPLDSSAASSRKSSQADTRLVHDSLRSPMSPGAESQISIETVSVMEGRKEGENGGSSMERKGSFSMGSLKDLFNQKRVQLQKKIAHGIDVVTDSDTGSDAGSMTTNNPFVAKPKYTSSRSTVSDSDLQERGHDPVSQLFLPLAKKGADAAKKGGQLFASKSSLSSGFRFHGGNIVSTSRTPSPETGRCYLFEGLLRDRSPLWDEIQFWEDVFIDAVAQERDMTGMDQGPSEMMERYKTLSDTERKRLEHEEDRLLATMLYNLIAFMVMFGIERDAMRKKARRLLGKCHIGLIYSQEVHELLDQVENLHGNDIDLKPLPSRLLHRQSFTVHQGTDSSGELLFLEVRDDGLIIRSVSGTIVERWWFERIVNMTYSPKNKVLCLWKRVGGETKLYKFHTRKVRKGGPTGQELGGEFPVQDLKTGEGGLLQVCMEGVGLLFANSKFFVRLDHIRKCFTQKGGIFVLEEYNPKARQLIQRKYQSNMADQICYAVLCVFSYVAAGQQRSKASSRDPTNQTFTPPLSKRPTSSS</sequence>
<keyword evidence="7" id="KW-1003">Cell membrane</keyword>
<reference evidence="15" key="1">
    <citation type="submission" date="2020-11" db="EMBL/GenBank/DDBJ databases">
        <authorList>
            <person name="Tran Van P."/>
        </authorList>
    </citation>
    <scope>NUCLEOTIDE SEQUENCE</scope>
</reference>
<dbReference type="InterPro" id="IPR001194">
    <property type="entry name" value="cDENN_dom"/>
</dbReference>
<dbReference type="Pfam" id="PF25328">
    <property type="entry name" value="PH_MADD"/>
    <property type="match status" value="1"/>
</dbReference>
<feature type="compositionally biased region" description="Low complexity" evidence="13">
    <location>
        <begin position="1940"/>
        <end position="1951"/>
    </location>
</feature>
<comment type="cofactor">
    <cofactor evidence="1">
        <name>Ca(2+)</name>
        <dbReference type="ChEBI" id="CHEBI:29108"/>
    </cofactor>
</comment>
<accession>A0A7R8W875</accession>
<dbReference type="Pfam" id="PF02141">
    <property type="entry name" value="DENN"/>
    <property type="match status" value="1"/>
</dbReference>
<feature type="region of interest" description="Disordered" evidence="13">
    <location>
        <begin position="1653"/>
        <end position="1708"/>
    </location>
</feature>
<feature type="compositionally biased region" description="Low complexity" evidence="13">
    <location>
        <begin position="1358"/>
        <end position="1367"/>
    </location>
</feature>
<dbReference type="InterPro" id="IPR024607">
    <property type="entry name" value="Sulfatase_CS"/>
</dbReference>
<dbReference type="GO" id="GO:0032483">
    <property type="term" value="P:regulation of Rab protein signal transduction"/>
    <property type="evidence" value="ECO:0007669"/>
    <property type="project" value="TreeGrafter"/>
</dbReference>
<dbReference type="Gene3D" id="3.30.1120.10">
    <property type="match status" value="1"/>
</dbReference>
<name>A0A7R8W875_9CRUS</name>
<evidence type="ECO:0000256" key="4">
    <source>
        <dbReference type="ARBA" id="ARBA00005978"/>
    </source>
</evidence>
<dbReference type="InterPro" id="IPR039980">
    <property type="entry name" value="MADD"/>
</dbReference>
<evidence type="ECO:0000256" key="14">
    <source>
        <dbReference type="SAM" id="SignalP"/>
    </source>
</evidence>
<dbReference type="FunFam" id="3.40.50.11500:FF:000002">
    <property type="entry name" value="MAP kinase-activating death domain protein-like Protein"/>
    <property type="match status" value="1"/>
</dbReference>
<feature type="region of interest" description="Disordered" evidence="13">
    <location>
        <begin position="1344"/>
        <end position="1417"/>
    </location>
</feature>
<feature type="compositionally biased region" description="Polar residues" evidence="13">
    <location>
        <begin position="2031"/>
        <end position="2043"/>
    </location>
</feature>
<dbReference type="GO" id="GO:0006915">
    <property type="term" value="P:apoptotic process"/>
    <property type="evidence" value="ECO:0007669"/>
    <property type="project" value="UniProtKB-KW"/>
</dbReference>
<feature type="compositionally biased region" description="Polar residues" evidence="13">
    <location>
        <begin position="1906"/>
        <end position="1926"/>
    </location>
</feature>
<comment type="similarity">
    <text evidence="5">Belongs to the sulfatase family.</text>
</comment>
<feature type="chain" id="PRO_5043703059" description="MAP kinase-activating death domain protein" evidence="14">
    <location>
        <begin position="22"/>
        <end position="2462"/>
    </location>
</feature>
<dbReference type="CDD" id="cd16029">
    <property type="entry name" value="4-S"/>
    <property type="match status" value="1"/>
</dbReference>
<evidence type="ECO:0000313" key="15">
    <source>
        <dbReference type="EMBL" id="CAD7226739.1"/>
    </source>
</evidence>
<dbReference type="Pfam" id="PF03456">
    <property type="entry name" value="uDENN"/>
    <property type="match status" value="1"/>
</dbReference>
<dbReference type="InterPro" id="IPR056574">
    <property type="entry name" value="Death_MADD"/>
</dbReference>
<proteinExistence type="inferred from homology"/>
<evidence type="ECO:0000256" key="3">
    <source>
        <dbReference type="ARBA" id="ARBA00004496"/>
    </source>
</evidence>
<keyword evidence="9" id="KW-0344">Guanine-nucleotide releasing factor</keyword>
<dbReference type="Gene3D" id="3.30.450.200">
    <property type="match status" value="1"/>
</dbReference>
<keyword evidence="14" id="KW-0732">Signal</keyword>
<feature type="region of interest" description="Disordered" evidence="13">
    <location>
        <begin position="771"/>
        <end position="831"/>
    </location>
</feature>
<evidence type="ECO:0000256" key="10">
    <source>
        <dbReference type="ARBA" id="ARBA00022703"/>
    </source>
</evidence>
<feature type="region of interest" description="Disordered" evidence="13">
    <location>
        <begin position="2438"/>
        <end position="2462"/>
    </location>
</feature>
<dbReference type="Pfam" id="PF23629">
    <property type="entry name" value="Death_MADD"/>
    <property type="match status" value="1"/>
</dbReference>
<keyword evidence="12" id="KW-0472">Membrane</keyword>
<evidence type="ECO:0000256" key="13">
    <source>
        <dbReference type="SAM" id="MobiDB-lite"/>
    </source>
</evidence>
<evidence type="ECO:0000256" key="12">
    <source>
        <dbReference type="ARBA" id="ARBA00023136"/>
    </source>
</evidence>
<comment type="subcellular location">
    <subcellularLocation>
        <location evidence="2">Cell membrane</location>
    </subcellularLocation>
    <subcellularLocation>
        <location evidence="3">Cytoplasm</location>
    </subcellularLocation>
</comment>
<feature type="compositionally biased region" description="Low complexity" evidence="13">
    <location>
        <begin position="1285"/>
        <end position="1296"/>
    </location>
</feature>
<dbReference type="InterPro" id="IPR057469">
    <property type="entry name" value="PH_MADD"/>
</dbReference>
<dbReference type="PROSITE" id="PS50211">
    <property type="entry name" value="DENN"/>
    <property type="match status" value="1"/>
</dbReference>
<feature type="compositionally biased region" description="Low complexity" evidence="13">
    <location>
        <begin position="1687"/>
        <end position="1696"/>
    </location>
</feature>
<evidence type="ECO:0000256" key="8">
    <source>
        <dbReference type="ARBA" id="ARBA00022490"/>
    </source>
</evidence>
<dbReference type="PROSITE" id="PS00523">
    <property type="entry name" value="SULFATASE_1"/>
    <property type="match status" value="1"/>
</dbReference>
<keyword evidence="10" id="KW-0053">Apoptosis</keyword>
<dbReference type="GO" id="GO:0016787">
    <property type="term" value="F:hydrolase activity"/>
    <property type="evidence" value="ECO:0007669"/>
    <property type="project" value="UniProtKB-KW"/>
</dbReference>
<dbReference type="InterPro" id="IPR005112">
    <property type="entry name" value="dDENN_dom"/>
</dbReference>
<comment type="similarity">
    <text evidence="4">Belongs to the MADD family.</text>
</comment>
<dbReference type="SMART" id="SM00800">
    <property type="entry name" value="uDENN"/>
    <property type="match status" value="1"/>
</dbReference>
<feature type="compositionally biased region" description="Low complexity" evidence="13">
    <location>
        <begin position="1490"/>
        <end position="1501"/>
    </location>
</feature>
<evidence type="ECO:0000256" key="2">
    <source>
        <dbReference type="ARBA" id="ARBA00004236"/>
    </source>
</evidence>
<evidence type="ECO:0000256" key="11">
    <source>
        <dbReference type="ARBA" id="ARBA00022801"/>
    </source>
</evidence>
<gene>
    <name evidence="15" type="ORF">CTOB1V02_LOCUS4654</name>
</gene>
<feature type="compositionally biased region" description="Polar residues" evidence="13">
    <location>
        <begin position="1435"/>
        <end position="1455"/>
    </location>
</feature>
<dbReference type="InterPro" id="IPR005113">
    <property type="entry name" value="uDENN_dom"/>
</dbReference>
<feature type="region of interest" description="Disordered" evidence="13">
    <location>
        <begin position="1906"/>
        <end position="1970"/>
    </location>
</feature>
<evidence type="ECO:0000256" key="6">
    <source>
        <dbReference type="ARBA" id="ARBA00017868"/>
    </source>
</evidence>
<feature type="signal peptide" evidence="14">
    <location>
        <begin position="1"/>
        <end position="21"/>
    </location>
</feature>
<organism evidence="15">
    <name type="scientific">Cyprideis torosa</name>
    <dbReference type="NCBI Taxonomy" id="163714"/>
    <lineage>
        <taxon>Eukaryota</taxon>
        <taxon>Metazoa</taxon>
        <taxon>Ecdysozoa</taxon>
        <taxon>Arthropoda</taxon>
        <taxon>Crustacea</taxon>
        <taxon>Oligostraca</taxon>
        <taxon>Ostracoda</taxon>
        <taxon>Podocopa</taxon>
        <taxon>Podocopida</taxon>
        <taxon>Cytherocopina</taxon>
        <taxon>Cytheroidea</taxon>
        <taxon>Cytherideidae</taxon>
        <taxon>Cyprideis</taxon>
    </lineage>
</organism>
<evidence type="ECO:0000256" key="5">
    <source>
        <dbReference type="ARBA" id="ARBA00008779"/>
    </source>
</evidence>
<dbReference type="GO" id="GO:0005085">
    <property type="term" value="F:guanyl-nucleotide exchange factor activity"/>
    <property type="evidence" value="ECO:0007669"/>
    <property type="project" value="UniProtKB-KW"/>
</dbReference>
<feature type="compositionally biased region" description="Basic and acidic residues" evidence="13">
    <location>
        <begin position="1379"/>
        <end position="1395"/>
    </location>
</feature>
<dbReference type="Gene3D" id="3.40.50.11500">
    <property type="match status" value="1"/>
</dbReference>
<feature type="compositionally biased region" description="Basic and acidic residues" evidence="13">
    <location>
        <begin position="771"/>
        <end position="797"/>
    </location>
</feature>
<dbReference type="InterPro" id="IPR000917">
    <property type="entry name" value="Sulfatase_N"/>
</dbReference>
<feature type="region of interest" description="Disordered" evidence="13">
    <location>
        <begin position="1435"/>
        <end position="1555"/>
    </location>
</feature>
<dbReference type="GO" id="GO:0042981">
    <property type="term" value="P:regulation of apoptotic process"/>
    <property type="evidence" value="ECO:0007669"/>
    <property type="project" value="TreeGrafter"/>
</dbReference>
<keyword evidence="11" id="KW-0378">Hydrolase</keyword>
<dbReference type="Pfam" id="PF00884">
    <property type="entry name" value="Sulfatase"/>
    <property type="match status" value="1"/>
</dbReference>
<protein>
    <recommendedName>
        <fullName evidence="6">MAP kinase-activating death domain protein</fullName>
    </recommendedName>
</protein>
<dbReference type="PANTHER" id="PTHR13008">
    <property type="entry name" value="MAP-KINASE ACTIVATING DEATH DOMAIN PROTEIN MADD /DENN/AEX-3 C.ELEGANS"/>
    <property type="match status" value="1"/>
</dbReference>
<feature type="region of interest" description="Disordered" evidence="13">
    <location>
        <begin position="2031"/>
        <end position="2066"/>
    </location>
</feature>
<feature type="compositionally biased region" description="Basic and acidic residues" evidence="13">
    <location>
        <begin position="1297"/>
        <end position="1311"/>
    </location>
</feature>
<feature type="compositionally biased region" description="Pro residues" evidence="13">
    <location>
        <begin position="1671"/>
        <end position="1686"/>
    </location>
</feature>
<dbReference type="InterPro" id="IPR017850">
    <property type="entry name" value="Alkaline_phosphatase_core_sf"/>
</dbReference>
<dbReference type="PROSITE" id="PS00149">
    <property type="entry name" value="SULFATASE_2"/>
    <property type="match status" value="1"/>
</dbReference>
<feature type="compositionally biased region" description="Low complexity" evidence="13">
    <location>
        <begin position="1401"/>
        <end position="1417"/>
    </location>
</feature>
<keyword evidence="8" id="KW-0963">Cytoplasm</keyword>
<dbReference type="SMART" id="SM00799">
    <property type="entry name" value="DENN"/>
    <property type="match status" value="1"/>
</dbReference>
<dbReference type="GO" id="GO:0005886">
    <property type="term" value="C:plasma membrane"/>
    <property type="evidence" value="ECO:0007669"/>
    <property type="project" value="UniProtKB-SubCell"/>
</dbReference>
<dbReference type="OrthoDB" id="6282239at2759"/>
<dbReference type="GO" id="GO:0005829">
    <property type="term" value="C:cytosol"/>
    <property type="evidence" value="ECO:0007669"/>
    <property type="project" value="TreeGrafter"/>
</dbReference>
<dbReference type="InterPro" id="IPR037516">
    <property type="entry name" value="Tripartite_DENN"/>
</dbReference>
<feature type="compositionally biased region" description="Pro residues" evidence="13">
    <location>
        <begin position="1459"/>
        <end position="1478"/>
    </location>
</feature>